<organism evidence="10 11">
    <name type="scientific">Desulfotruncus arcticus DSM 17038</name>
    <dbReference type="NCBI Taxonomy" id="1121424"/>
    <lineage>
        <taxon>Bacteria</taxon>
        <taxon>Bacillati</taxon>
        <taxon>Bacillota</taxon>
        <taxon>Clostridia</taxon>
        <taxon>Eubacteriales</taxon>
        <taxon>Desulfallaceae</taxon>
        <taxon>Desulfotruncus</taxon>
    </lineage>
</organism>
<feature type="transmembrane region" description="Helical" evidence="7">
    <location>
        <begin position="134"/>
        <end position="153"/>
    </location>
</feature>
<dbReference type="Pfam" id="PF07690">
    <property type="entry name" value="MFS_1"/>
    <property type="match status" value="1"/>
</dbReference>
<feature type="transmembrane region" description="Helical" evidence="7">
    <location>
        <begin position="97"/>
        <end position="122"/>
    </location>
</feature>
<keyword evidence="6 7" id="KW-0472">Membrane</keyword>
<dbReference type="InterPro" id="IPR036259">
    <property type="entry name" value="MFS_trans_sf"/>
</dbReference>
<accession>A0A1I2YSH9</accession>
<feature type="transmembrane region" description="Helical" evidence="7">
    <location>
        <begin position="42"/>
        <end position="59"/>
    </location>
</feature>
<dbReference type="EMBL" id="FOOX01000022">
    <property type="protein sequence ID" value="SFH27591.1"/>
    <property type="molecule type" value="Genomic_DNA"/>
</dbReference>
<feature type="transmembrane region" description="Helical" evidence="7">
    <location>
        <begin position="285"/>
        <end position="308"/>
    </location>
</feature>
<sequence length="386" mass="40503">MGKMLKPTLLSVSLITVMSGAAVAPALGNITTAFPGTNPTLIKLILTLPAMFIIPFTFISGKLSAVMPKRTVLLIGIALYIAGGLGGGFVNSIGMLLVFRALLGMGVGLIMPLSTSLVADFYEGDARTKMMGQVGASNNLGGIIALVLSGWLASISWRFSFGVYLLGLFVALLVLLFLPAPPRAGQEVKKMKEKLPEKLYGLAAAMFLLMVAFYSIPTNMSLFIEGNGFGGAETSGIVMSLNSVGGIIAGLTLSRVKNILQKYMITVLLGVVALGYVLISTAQVLLPVVVGVGLIGFGFGSLMPLILVQVTQSVEREQTVTAMAVVSSMIYLGQFLSPVILDAAGVILGNETISFTYRFTGAVIAALSIGWLAKTILARKPVRSES</sequence>
<dbReference type="RefSeq" id="WP_092474722.1">
    <property type="nucleotide sequence ID" value="NZ_FOOX01000022.1"/>
</dbReference>
<dbReference type="InterPro" id="IPR050189">
    <property type="entry name" value="MFS_Efflux_Transporters"/>
</dbReference>
<feature type="domain" description="Major facilitator superfamily (MFS) profile" evidence="9">
    <location>
        <begin position="1"/>
        <end position="383"/>
    </location>
</feature>
<proteinExistence type="predicted"/>
<dbReference type="OrthoDB" id="9812221at2"/>
<dbReference type="PANTHER" id="PTHR43124:SF3">
    <property type="entry name" value="CHLORAMPHENICOL EFFLUX PUMP RV0191"/>
    <property type="match status" value="1"/>
</dbReference>
<protein>
    <submittedName>
        <fullName evidence="10">Predicted arabinose efflux permease, MFS family</fullName>
    </submittedName>
</protein>
<gene>
    <name evidence="10" type="ORF">SAMN05660649_04546</name>
</gene>
<evidence type="ECO:0000256" key="4">
    <source>
        <dbReference type="ARBA" id="ARBA00022692"/>
    </source>
</evidence>
<dbReference type="CDD" id="cd17473">
    <property type="entry name" value="MFS_arabinose_efflux_permease_like"/>
    <property type="match status" value="1"/>
</dbReference>
<feature type="transmembrane region" description="Helical" evidence="7">
    <location>
        <begin position="71"/>
        <end position="91"/>
    </location>
</feature>
<evidence type="ECO:0000256" key="6">
    <source>
        <dbReference type="ARBA" id="ARBA00023136"/>
    </source>
</evidence>
<feature type="transmembrane region" description="Helical" evidence="7">
    <location>
        <begin position="159"/>
        <end position="178"/>
    </location>
</feature>
<name>A0A1I2YSH9_9FIRM</name>
<feature type="transmembrane region" description="Helical" evidence="7">
    <location>
        <begin position="236"/>
        <end position="256"/>
    </location>
</feature>
<dbReference type="GO" id="GO:0022857">
    <property type="term" value="F:transmembrane transporter activity"/>
    <property type="evidence" value="ECO:0007669"/>
    <property type="project" value="InterPro"/>
</dbReference>
<keyword evidence="4 7" id="KW-0812">Transmembrane</keyword>
<keyword evidence="11" id="KW-1185">Reference proteome</keyword>
<keyword evidence="5 7" id="KW-1133">Transmembrane helix</keyword>
<evidence type="ECO:0000256" key="5">
    <source>
        <dbReference type="ARBA" id="ARBA00022989"/>
    </source>
</evidence>
<feature type="transmembrane region" description="Helical" evidence="7">
    <location>
        <begin position="263"/>
        <end position="279"/>
    </location>
</feature>
<dbReference type="InterPro" id="IPR020846">
    <property type="entry name" value="MFS_dom"/>
</dbReference>
<evidence type="ECO:0000313" key="11">
    <source>
        <dbReference type="Proteomes" id="UP000199337"/>
    </source>
</evidence>
<feature type="transmembrane region" description="Helical" evidence="7">
    <location>
        <begin position="320"/>
        <end position="341"/>
    </location>
</feature>
<dbReference type="PROSITE" id="PS50850">
    <property type="entry name" value="MFS"/>
    <property type="match status" value="1"/>
</dbReference>
<dbReference type="Proteomes" id="UP000199337">
    <property type="component" value="Unassembled WGS sequence"/>
</dbReference>
<dbReference type="InterPro" id="IPR011701">
    <property type="entry name" value="MFS"/>
</dbReference>
<dbReference type="STRING" id="341036.SAMN05660649_04546"/>
<evidence type="ECO:0000256" key="3">
    <source>
        <dbReference type="ARBA" id="ARBA00022475"/>
    </source>
</evidence>
<dbReference type="Gene3D" id="1.20.1250.20">
    <property type="entry name" value="MFS general substrate transporter like domains"/>
    <property type="match status" value="1"/>
</dbReference>
<reference evidence="11" key="1">
    <citation type="submission" date="2016-10" db="EMBL/GenBank/DDBJ databases">
        <authorList>
            <person name="Varghese N."/>
            <person name="Submissions S."/>
        </authorList>
    </citation>
    <scope>NUCLEOTIDE SEQUENCE [LARGE SCALE GENOMIC DNA]</scope>
    <source>
        <strain evidence="11">DSM 17038</strain>
    </source>
</reference>
<evidence type="ECO:0000256" key="2">
    <source>
        <dbReference type="ARBA" id="ARBA00022448"/>
    </source>
</evidence>
<evidence type="ECO:0000256" key="8">
    <source>
        <dbReference type="SAM" id="SignalP"/>
    </source>
</evidence>
<feature type="transmembrane region" description="Helical" evidence="7">
    <location>
        <begin position="199"/>
        <end position="216"/>
    </location>
</feature>
<evidence type="ECO:0000256" key="7">
    <source>
        <dbReference type="SAM" id="Phobius"/>
    </source>
</evidence>
<evidence type="ECO:0000259" key="9">
    <source>
        <dbReference type="PROSITE" id="PS50850"/>
    </source>
</evidence>
<evidence type="ECO:0000256" key="1">
    <source>
        <dbReference type="ARBA" id="ARBA00004651"/>
    </source>
</evidence>
<dbReference type="AlphaFoldDB" id="A0A1I2YSH9"/>
<keyword evidence="8" id="KW-0732">Signal</keyword>
<comment type="subcellular location">
    <subcellularLocation>
        <location evidence="1">Cell membrane</location>
        <topology evidence="1">Multi-pass membrane protein</topology>
    </subcellularLocation>
</comment>
<feature type="signal peptide" evidence="8">
    <location>
        <begin position="1"/>
        <end position="24"/>
    </location>
</feature>
<dbReference type="PANTHER" id="PTHR43124">
    <property type="entry name" value="PURINE EFFLUX PUMP PBUE"/>
    <property type="match status" value="1"/>
</dbReference>
<dbReference type="GO" id="GO:0005886">
    <property type="term" value="C:plasma membrane"/>
    <property type="evidence" value="ECO:0007669"/>
    <property type="project" value="UniProtKB-SubCell"/>
</dbReference>
<keyword evidence="3" id="KW-1003">Cell membrane</keyword>
<dbReference type="SUPFAM" id="SSF103473">
    <property type="entry name" value="MFS general substrate transporter"/>
    <property type="match status" value="1"/>
</dbReference>
<feature type="chain" id="PRO_5038817776" evidence="8">
    <location>
        <begin position="25"/>
        <end position="386"/>
    </location>
</feature>
<keyword evidence="2" id="KW-0813">Transport</keyword>
<evidence type="ECO:0000313" key="10">
    <source>
        <dbReference type="EMBL" id="SFH27591.1"/>
    </source>
</evidence>
<feature type="transmembrane region" description="Helical" evidence="7">
    <location>
        <begin position="353"/>
        <end position="373"/>
    </location>
</feature>